<dbReference type="InterPro" id="IPR006530">
    <property type="entry name" value="YD"/>
</dbReference>
<dbReference type="KEGG" id="cmb:CSW64_13855"/>
<protein>
    <recommendedName>
        <fullName evidence="5">Tandem-95 repeat protein</fullName>
    </recommendedName>
</protein>
<feature type="signal peptide" evidence="2">
    <location>
        <begin position="1"/>
        <end position="23"/>
    </location>
</feature>
<sequence length="318" mass="33081">MRVWRKAAVAAALCCFAVSSAQARFDTETYRYDDLGRLISVTYANGQSVAYSYDDNGNRTQQVTVLGNRPPTAAADSVSTNKNTPVSFDPRGNDSDPDGSTLTIIATTNGANGAVVITGGGTGLTYTPNAGFGGADSFTYTVSDGALTATATVFVTVNSLDETPDALDWSDLWPAWNGHGGTSSTPNWVDSQTLTISGLSPGVSITIGFAQDSISAGNSGLNVQVYKNGSLVTNSLSIPDAAQSGGHAVGVVSVSNGDTLKFKAIVFDTTLTNGTSERSARQLIYNRTTQTLIDTFWVYGTNSESPGYPCPDCPETGG</sequence>
<evidence type="ECO:0000256" key="2">
    <source>
        <dbReference type="SAM" id="SignalP"/>
    </source>
</evidence>
<feature type="compositionally biased region" description="Polar residues" evidence="1">
    <location>
        <begin position="77"/>
        <end position="86"/>
    </location>
</feature>
<evidence type="ECO:0000256" key="1">
    <source>
        <dbReference type="SAM" id="MobiDB-lite"/>
    </source>
</evidence>
<keyword evidence="2" id="KW-0732">Signal</keyword>
<dbReference type="Pfam" id="PF17963">
    <property type="entry name" value="Big_9"/>
    <property type="match status" value="1"/>
</dbReference>
<dbReference type="NCBIfam" id="TIGR01643">
    <property type="entry name" value="YD_repeat_2x"/>
    <property type="match status" value="1"/>
</dbReference>
<dbReference type="AlphaFoldDB" id="A0A2D2AZH9"/>
<evidence type="ECO:0000313" key="3">
    <source>
        <dbReference type="EMBL" id="ATQ43419.1"/>
    </source>
</evidence>
<reference evidence="3 4" key="1">
    <citation type="submission" date="2017-10" db="EMBL/GenBank/DDBJ databases">
        <title>Genome sequence of Caulobacter mirabilis FWC38.</title>
        <authorList>
            <person name="Fiebig A."/>
            <person name="Crosson S."/>
        </authorList>
    </citation>
    <scope>NUCLEOTIDE SEQUENCE [LARGE SCALE GENOMIC DNA]</scope>
    <source>
        <strain evidence="3 4">FWC 38</strain>
    </source>
</reference>
<evidence type="ECO:0008006" key="5">
    <source>
        <dbReference type="Google" id="ProtNLM"/>
    </source>
</evidence>
<gene>
    <name evidence="3" type="ORF">CSW64_13855</name>
</gene>
<organism evidence="3 4">
    <name type="scientific">Caulobacter mirabilis</name>
    <dbReference type="NCBI Taxonomy" id="69666"/>
    <lineage>
        <taxon>Bacteria</taxon>
        <taxon>Pseudomonadati</taxon>
        <taxon>Pseudomonadota</taxon>
        <taxon>Alphaproteobacteria</taxon>
        <taxon>Caulobacterales</taxon>
        <taxon>Caulobacteraceae</taxon>
        <taxon>Caulobacter</taxon>
    </lineage>
</organism>
<dbReference type="OrthoDB" id="7175628at2"/>
<accession>A0A2D2AZH9</accession>
<feature type="region of interest" description="Disordered" evidence="1">
    <location>
        <begin position="69"/>
        <end position="100"/>
    </location>
</feature>
<name>A0A2D2AZH9_9CAUL</name>
<feature type="chain" id="PRO_5013608516" description="Tandem-95 repeat protein" evidence="2">
    <location>
        <begin position="24"/>
        <end position="318"/>
    </location>
</feature>
<dbReference type="Proteomes" id="UP000228945">
    <property type="component" value="Chromosome"/>
</dbReference>
<dbReference type="EMBL" id="CP024201">
    <property type="protein sequence ID" value="ATQ43419.1"/>
    <property type="molecule type" value="Genomic_DNA"/>
</dbReference>
<proteinExistence type="predicted"/>
<dbReference type="Gene3D" id="2.60.40.3440">
    <property type="match status" value="1"/>
</dbReference>
<evidence type="ECO:0000313" key="4">
    <source>
        <dbReference type="Proteomes" id="UP000228945"/>
    </source>
</evidence>
<keyword evidence="4" id="KW-1185">Reference proteome</keyword>